<dbReference type="Proteomes" id="UP000680206">
    <property type="component" value="Unassembled WGS sequence"/>
</dbReference>
<evidence type="ECO:0000313" key="2">
    <source>
        <dbReference type="Proteomes" id="UP000680206"/>
    </source>
</evidence>
<reference evidence="1 2" key="1">
    <citation type="submission" date="2021-03" db="EMBL/GenBank/DDBJ databases">
        <title>Actinomadura violae sp. nov., isolated from lichen in Thailand.</title>
        <authorList>
            <person name="Kanchanasin P."/>
            <person name="Saeng-In P."/>
            <person name="Phongsopitanun W."/>
            <person name="Yuki M."/>
            <person name="Kudo T."/>
            <person name="Ohkuma M."/>
            <person name="Tanasupawat S."/>
        </authorList>
    </citation>
    <scope>NUCLEOTIDE SEQUENCE [LARGE SCALE GENOMIC DNA]</scope>
    <source>
        <strain evidence="1 2">LCR2-06</strain>
    </source>
</reference>
<dbReference type="RefSeq" id="WP_208244541.1">
    <property type="nucleotide sequence ID" value="NZ_JAGEPF010000016.1"/>
</dbReference>
<gene>
    <name evidence="1" type="ORF">J4709_26705</name>
</gene>
<evidence type="ECO:0000313" key="1">
    <source>
        <dbReference type="EMBL" id="MBO2461180.1"/>
    </source>
</evidence>
<organism evidence="1 2">
    <name type="scientific">Actinomadura violacea</name>
    <dbReference type="NCBI Taxonomy" id="2819934"/>
    <lineage>
        <taxon>Bacteria</taxon>
        <taxon>Bacillati</taxon>
        <taxon>Actinomycetota</taxon>
        <taxon>Actinomycetes</taxon>
        <taxon>Streptosporangiales</taxon>
        <taxon>Thermomonosporaceae</taxon>
        <taxon>Actinomadura</taxon>
    </lineage>
</organism>
<comment type="caution">
    <text evidence="1">The sequence shown here is derived from an EMBL/GenBank/DDBJ whole genome shotgun (WGS) entry which is preliminary data.</text>
</comment>
<dbReference type="EMBL" id="JAGEPF010000016">
    <property type="protein sequence ID" value="MBO2461180.1"/>
    <property type="molecule type" value="Genomic_DNA"/>
</dbReference>
<accession>A0ABS3RWP8</accession>
<proteinExistence type="predicted"/>
<protein>
    <submittedName>
        <fullName evidence="1">Uncharacterized protein</fullName>
    </submittedName>
</protein>
<keyword evidence="2" id="KW-1185">Reference proteome</keyword>
<name>A0ABS3RWP8_9ACTN</name>
<sequence>MVVYATISDLENYLVTIPVWPGADRHLQQASEDIDELLIGAVYDVDDDHLPTDPRIADAIKRATCAQAHYIRERGDETGGKAQFTNVSVGSISYSRNRLISESKARTSSKYADRALTILKTERLLPVSPRTY</sequence>